<dbReference type="SUPFAM" id="SSF53187">
    <property type="entry name" value="Zn-dependent exopeptidases"/>
    <property type="match status" value="1"/>
</dbReference>
<feature type="active site" description="Proton acceptor" evidence="3">
    <location>
        <position position="123"/>
    </location>
</feature>
<dbReference type="GO" id="GO:0046872">
    <property type="term" value="F:metal ion binding"/>
    <property type="evidence" value="ECO:0007669"/>
    <property type="project" value="UniProtKB-KW"/>
</dbReference>
<organism evidence="5 6">
    <name type="scientific">Embleya scabrispora</name>
    <dbReference type="NCBI Taxonomy" id="159449"/>
    <lineage>
        <taxon>Bacteria</taxon>
        <taxon>Bacillati</taxon>
        <taxon>Actinomycetota</taxon>
        <taxon>Actinomycetes</taxon>
        <taxon>Kitasatosporales</taxon>
        <taxon>Streptomycetaceae</taxon>
        <taxon>Embleya</taxon>
    </lineage>
</organism>
<dbReference type="InterPro" id="IPR050072">
    <property type="entry name" value="Peptidase_M20A"/>
</dbReference>
<feature type="domain" description="Peptidase M20 dimerisation" evidence="4">
    <location>
        <begin position="158"/>
        <end position="250"/>
    </location>
</feature>
<dbReference type="SUPFAM" id="SSF55031">
    <property type="entry name" value="Bacterial exopeptidase dimerisation domain"/>
    <property type="match status" value="1"/>
</dbReference>
<keyword evidence="1" id="KW-0479">Metal-binding</keyword>
<dbReference type="EMBL" id="MWQN01000002">
    <property type="protein sequence ID" value="OPC79537.1"/>
    <property type="molecule type" value="Genomic_DNA"/>
</dbReference>
<evidence type="ECO:0000256" key="1">
    <source>
        <dbReference type="ARBA" id="ARBA00022723"/>
    </source>
</evidence>
<gene>
    <name evidence="5" type="ORF">B4N89_35580</name>
</gene>
<keyword evidence="6" id="KW-1185">Reference proteome</keyword>
<dbReference type="InterPro" id="IPR036264">
    <property type="entry name" value="Bact_exopeptidase_dim_dom"/>
</dbReference>
<name>A0A1T3NRL2_9ACTN</name>
<proteinExistence type="predicted"/>
<evidence type="ECO:0000256" key="2">
    <source>
        <dbReference type="ARBA" id="ARBA00022801"/>
    </source>
</evidence>
<sequence length="371" mass="38386">MVDLLRDLVTCESPSEDRRALDRCADAVAAAGEHLLGRPPERVLREGITHLVWRPGGKGPLLLGHYDTVWPIGTLDELPFSVRDGIARGPGVFDMKAGIVQMMYAAALSGAADRIGLLLTGDEETGSPTSRTLVEELAAESGAVLVGEPSGDGGAAKTARKGVARFRVAVRGRAAHAGLEPELGVNATVELAHQVLTMAGASRPDLGTTVTPTVAAAGSTTNTVPDAATLSVDVRAWTRGELDRVARYMRESSPVLPGAELVVTGGVNRYPLEEAVSADLLCLVRSVARDLGMPEPDAVRSGGGSDGNFTGALGIPTLDGMGAVGGHPHARDEFVDLGHLPGRTALLAAVLARLCANRPSPAASSRTAADR</sequence>
<dbReference type="Pfam" id="PF07687">
    <property type="entry name" value="M20_dimer"/>
    <property type="match status" value="1"/>
</dbReference>
<dbReference type="Pfam" id="PF01546">
    <property type="entry name" value="Peptidase_M20"/>
    <property type="match status" value="1"/>
</dbReference>
<dbReference type="STRING" id="159449.B4N89_35580"/>
<dbReference type="Gene3D" id="3.40.630.10">
    <property type="entry name" value="Zn peptidases"/>
    <property type="match status" value="1"/>
</dbReference>
<dbReference type="Proteomes" id="UP000190037">
    <property type="component" value="Unassembled WGS sequence"/>
</dbReference>
<evidence type="ECO:0000256" key="3">
    <source>
        <dbReference type="PIRSR" id="PIRSR037238-1"/>
    </source>
</evidence>
<evidence type="ECO:0000313" key="5">
    <source>
        <dbReference type="EMBL" id="OPC79537.1"/>
    </source>
</evidence>
<dbReference type="InterPro" id="IPR002933">
    <property type="entry name" value="Peptidase_M20"/>
</dbReference>
<protein>
    <recommendedName>
        <fullName evidence="4">Peptidase M20 dimerisation domain-containing protein</fullName>
    </recommendedName>
</protein>
<dbReference type="PANTHER" id="PTHR43808:SF9">
    <property type="entry name" value="BLL0789 PROTEIN"/>
    <property type="match status" value="1"/>
</dbReference>
<evidence type="ECO:0000259" key="4">
    <source>
        <dbReference type="Pfam" id="PF07687"/>
    </source>
</evidence>
<dbReference type="Gene3D" id="3.30.70.360">
    <property type="match status" value="1"/>
</dbReference>
<comment type="caution">
    <text evidence="5">The sequence shown here is derived from an EMBL/GenBank/DDBJ whole genome shotgun (WGS) entry which is preliminary data.</text>
</comment>
<evidence type="ECO:0000313" key="6">
    <source>
        <dbReference type="Proteomes" id="UP000190037"/>
    </source>
</evidence>
<accession>A0A1T3NRL2</accession>
<dbReference type="InterPro" id="IPR011650">
    <property type="entry name" value="Peptidase_M20_dimer"/>
</dbReference>
<dbReference type="PANTHER" id="PTHR43808">
    <property type="entry name" value="ACETYLORNITHINE DEACETYLASE"/>
    <property type="match status" value="1"/>
</dbReference>
<dbReference type="GO" id="GO:0016787">
    <property type="term" value="F:hydrolase activity"/>
    <property type="evidence" value="ECO:0007669"/>
    <property type="project" value="UniProtKB-KW"/>
</dbReference>
<dbReference type="AlphaFoldDB" id="A0A1T3NRL2"/>
<dbReference type="InterPro" id="IPR017150">
    <property type="entry name" value="Pept_M20_glutamate_carboxypep"/>
</dbReference>
<dbReference type="PIRSF" id="PIRSF037238">
    <property type="entry name" value="Carboxypeptidase_G2"/>
    <property type="match status" value="1"/>
</dbReference>
<dbReference type="CDD" id="cd03885">
    <property type="entry name" value="M20_CPDG2"/>
    <property type="match status" value="1"/>
</dbReference>
<keyword evidence="2" id="KW-0378">Hydrolase</keyword>
<reference evidence="5 6" key="1">
    <citation type="submission" date="2017-03" db="EMBL/GenBank/DDBJ databases">
        <title>Draft genome sequence of Streptomyces scabrisporus NF3, endophyte isolated from Amphipterygium adstringens.</title>
        <authorList>
            <person name="Vazquez M."/>
            <person name="Ceapa C.D."/>
            <person name="Rodriguez Luna D."/>
            <person name="Sanchez Esquivel S."/>
        </authorList>
    </citation>
    <scope>NUCLEOTIDE SEQUENCE [LARGE SCALE GENOMIC DNA]</scope>
    <source>
        <strain evidence="5 6">NF3</strain>
    </source>
</reference>
<dbReference type="OrthoDB" id="9783294at2"/>
<feature type="active site" evidence="3">
    <location>
        <position position="67"/>
    </location>
</feature>